<dbReference type="InterPro" id="IPR045175">
    <property type="entry name" value="M28_fam"/>
</dbReference>
<dbReference type="Pfam" id="PF04389">
    <property type="entry name" value="Peptidase_M28"/>
    <property type="match status" value="1"/>
</dbReference>
<evidence type="ECO:0000313" key="4">
    <source>
        <dbReference type="Proteomes" id="UP000192277"/>
    </source>
</evidence>
<proteinExistence type="predicted"/>
<dbReference type="PANTHER" id="PTHR12147">
    <property type="entry name" value="METALLOPEPTIDASE M28 FAMILY MEMBER"/>
    <property type="match status" value="1"/>
</dbReference>
<dbReference type="InterPro" id="IPR007484">
    <property type="entry name" value="Peptidase_M28"/>
</dbReference>
<dbReference type="RefSeq" id="WP_014221873.1">
    <property type="nucleotide sequence ID" value="NZ_LWBO01000012.1"/>
</dbReference>
<dbReference type="PANTHER" id="PTHR12147:SF26">
    <property type="entry name" value="PEPTIDASE M28 DOMAIN-CONTAINING PROTEIN"/>
    <property type="match status" value="1"/>
</dbReference>
<gene>
    <name evidence="3" type="ORF">A4D02_08115</name>
</gene>
<evidence type="ECO:0000259" key="2">
    <source>
        <dbReference type="Pfam" id="PF04389"/>
    </source>
</evidence>
<sequence length="346" mass="38443">MLYRIRLFLIISLCCQAAIGKAQSVSIDSIITVSSLKALVQTLAADSFQGRLSGTKKATEAATFVSEEFKNAGIMPLLENKDYLLPYQLPAEIKYWGLAQPVFNFQPPTQLVAYNVIGVLPGTSKAKEVIVFSAHLDHIGTKKYSIHYQLSEKGNPEETDDIYNGANDNASGISGLIHLARYFAQRPNRERTILFIAFSGEEEGLLGSKELVKRLDTKAIKAVINMDMIGRPIAADKKYPYITGDKHSNLIKLLNEKLIELAPTYGSNFFKGDPFPKDHLYMRSDNYSFARENIPAHTIMCTSPHDMFYHSLNDEVETLDYPFMAEVVKAIALAAEGLVNGSDTPH</sequence>
<accession>A0ABX3NX53</accession>
<feature type="signal peptide" evidence="1">
    <location>
        <begin position="1"/>
        <end position="17"/>
    </location>
</feature>
<reference evidence="3 4" key="1">
    <citation type="submission" date="2016-04" db="EMBL/GenBank/DDBJ databases">
        <authorList>
            <person name="Chen L."/>
            <person name="Zhuang W."/>
            <person name="Wang G."/>
        </authorList>
    </citation>
    <scope>NUCLEOTIDE SEQUENCE [LARGE SCALE GENOMIC DNA]</scope>
    <source>
        <strain evidence="4">GR20</strain>
    </source>
</reference>
<keyword evidence="1" id="KW-0732">Signal</keyword>
<feature type="domain" description="Peptidase M28" evidence="2">
    <location>
        <begin position="115"/>
        <end position="332"/>
    </location>
</feature>
<keyword evidence="4" id="KW-1185">Reference proteome</keyword>
<dbReference type="Proteomes" id="UP000192277">
    <property type="component" value="Unassembled WGS sequence"/>
</dbReference>
<dbReference type="Gene3D" id="3.40.630.10">
    <property type="entry name" value="Zn peptidases"/>
    <property type="match status" value="1"/>
</dbReference>
<feature type="chain" id="PRO_5047072938" description="Peptidase M28 domain-containing protein" evidence="1">
    <location>
        <begin position="18"/>
        <end position="346"/>
    </location>
</feature>
<evidence type="ECO:0000313" key="3">
    <source>
        <dbReference type="EMBL" id="OQP48658.1"/>
    </source>
</evidence>
<dbReference type="EMBL" id="LWBO01000012">
    <property type="protein sequence ID" value="OQP48658.1"/>
    <property type="molecule type" value="Genomic_DNA"/>
</dbReference>
<protein>
    <recommendedName>
        <fullName evidence="2">Peptidase M28 domain-containing protein</fullName>
    </recommendedName>
</protein>
<evidence type="ECO:0000256" key="1">
    <source>
        <dbReference type="SAM" id="SignalP"/>
    </source>
</evidence>
<dbReference type="SUPFAM" id="SSF53187">
    <property type="entry name" value="Zn-dependent exopeptidases"/>
    <property type="match status" value="1"/>
</dbReference>
<organism evidence="3 4">
    <name type="scientific">Niastella koreensis</name>
    <dbReference type="NCBI Taxonomy" id="354356"/>
    <lineage>
        <taxon>Bacteria</taxon>
        <taxon>Pseudomonadati</taxon>
        <taxon>Bacteroidota</taxon>
        <taxon>Chitinophagia</taxon>
        <taxon>Chitinophagales</taxon>
        <taxon>Chitinophagaceae</taxon>
        <taxon>Niastella</taxon>
    </lineage>
</organism>
<comment type="caution">
    <text evidence="3">The sequence shown here is derived from an EMBL/GenBank/DDBJ whole genome shotgun (WGS) entry which is preliminary data.</text>
</comment>
<name>A0ABX3NX53_9BACT</name>